<organism evidence="5 6">
    <name type="scientific">Astatotilapia calliptera</name>
    <name type="common">Eastern happy</name>
    <name type="synonym">Chromis callipterus</name>
    <dbReference type="NCBI Taxonomy" id="8154"/>
    <lineage>
        <taxon>Eukaryota</taxon>
        <taxon>Metazoa</taxon>
        <taxon>Chordata</taxon>
        <taxon>Craniata</taxon>
        <taxon>Vertebrata</taxon>
        <taxon>Euteleostomi</taxon>
        <taxon>Actinopterygii</taxon>
        <taxon>Neopterygii</taxon>
        <taxon>Teleostei</taxon>
        <taxon>Neoteleostei</taxon>
        <taxon>Acanthomorphata</taxon>
        <taxon>Ovalentaria</taxon>
        <taxon>Cichlomorphae</taxon>
        <taxon>Cichliformes</taxon>
        <taxon>Cichlidae</taxon>
        <taxon>African cichlids</taxon>
        <taxon>Pseudocrenilabrinae</taxon>
        <taxon>Haplochromini</taxon>
        <taxon>Astatotilapia</taxon>
    </lineage>
</organism>
<evidence type="ECO:0000256" key="2">
    <source>
        <dbReference type="ARBA" id="ARBA00022692"/>
    </source>
</evidence>
<sequence length="93" mass="10836">QGGIAGSEMKRHFSCYWKTSKEQRREGKIHKPLIKLLFFDASPYLVFIFPHLYRLLGLCNNFAYVVMLSAAHDILEKQESRNETASVRKQMCI</sequence>
<reference evidence="5 6" key="1">
    <citation type="submission" date="2018-05" db="EMBL/GenBank/DDBJ databases">
        <authorList>
            <person name="Datahose"/>
        </authorList>
    </citation>
    <scope>NUCLEOTIDE SEQUENCE</scope>
</reference>
<keyword evidence="6" id="KW-1185">Reference proteome</keyword>
<evidence type="ECO:0000256" key="3">
    <source>
        <dbReference type="ARBA" id="ARBA00022989"/>
    </source>
</evidence>
<keyword evidence="4" id="KW-0472">Membrane</keyword>
<dbReference type="GO" id="GO:0012505">
    <property type="term" value="C:endomembrane system"/>
    <property type="evidence" value="ECO:0007669"/>
    <property type="project" value="UniProtKB-SubCell"/>
</dbReference>
<evidence type="ECO:0008006" key="7">
    <source>
        <dbReference type="Google" id="ProtNLM"/>
    </source>
</evidence>
<dbReference type="InterPro" id="IPR003492">
    <property type="entry name" value="Battenin_disease_Cln3"/>
</dbReference>
<evidence type="ECO:0000256" key="4">
    <source>
        <dbReference type="ARBA" id="ARBA00023136"/>
    </source>
</evidence>
<comment type="subcellular location">
    <subcellularLocation>
        <location evidence="1">Endomembrane system</location>
        <topology evidence="1">Multi-pass membrane protein</topology>
    </subcellularLocation>
</comment>
<reference evidence="6" key="2">
    <citation type="submission" date="2023-03" db="EMBL/GenBank/DDBJ databases">
        <authorList>
            <consortium name="Wellcome Sanger Institute Data Sharing"/>
        </authorList>
    </citation>
    <scope>NUCLEOTIDE SEQUENCE [LARGE SCALE GENOMIC DNA]</scope>
</reference>
<evidence type="ECO:0000313" key="6">
    <source>
        <dbReference type="Proteomes" id="UP000265100"/>
    </source>
</evidence>
<evidence type="ECO:0000256" key="1">
    <source>
        <dbReference type="ARBA" id="ARBA00004127"/>
    </source>
</evidence>
<dbReference type="AlphaFoldDB" id="A0AAX7SEW1"/>
<keyword evidence="2" id="KW-0812">Transmembrane</keyword>
<dbReference type="Proteomes" id="UP000265100">
    <property type="component" value="Chromosome 4"/>
</dbReference>
<keyword evidence="3" id="KW-1133">Transmembrane helix</keyword>
<evidence type="ECO:0000313" key="5">
    <source>
        <dbReference type="Ensembl" id="ENSACLP00000042250.1"/>
    </source>
</evidence>
<name>A0AAX7SEW1_ASTCA</name>
<reference evidence="5" key="3">
    <citation type="submission" date="2025-08" db="UniProtKB">
        <authorList>
            <consortium name="Ensembl"/>
        </authorList>
    </citation>
    <scope>IDENTIFICATION</scope>
</reference>
<proteinExistence type="predicted"/>
<accession>A0AAX7SEW1</accession>
<dbReference type="Pfam" id="PF02487">
    <property type="entry name" value="CLN3"/>
    <property type="match status" value="1"/>
</dbReference>
<protein>
    <recommendedName>
        <fullName evidence="7">PARP-type domain-containing protein</fullName>
    </recommendedName>
</protein>
<dbReference type="GO" id="GO:0016020">
    <property type="term" value="C:membrane"/>
    <property type="evidence" value="ECO:0007669"/>
    <property type="project" value="InterPro"/>
</dbReference>
<dbReference type="Ensembl" id="ENSACLT00000071517.1">
    <property type="protein sequence ID" value="ENSACLP00000042250.1"/>
    <property type="gene ID" value="ENSACLG00000004375.2"/>
</dbReference>
<reference evidence="5" key="4">
    <citation type="submission" date="2025-09" db="UniProtKB">
        <authorList>
            <consortium name="Ensembl"/>
        </authorList>
    </citation>
    <scope>IDENTIFICATION</scope>
</reference>